<dbReference type="STRING" id="564608.C1MGJ0"/>
<dbReference type="Pfam" id="PF01459">
    <property type="entry name" value="Porin_3"/>
    <property type="match status" value="1"/>
</dbReference>
<dbReference type="KEGG" id="mpp:MICPUCDRAFT_46099"/>
<dbReference type="Proteomes" id="UP000001876">
    <property type="component" value="Unassembled WGS sequence"/>
</dbReference>
<proteinExistence type="inferred from homology"/>
<dbReference type="PANTHER" id="PTHR11743">
    <property type="entry name" value="VOLTAGE-DEPENDENT ANION-SELECTIVE CHANNEL"/>
    <property type="match status" value="1"/>
</dbReference>
<sequence length="269" mass="26973">MAKYFGDIAKGVKDILSGGLNYNHKVAVSGFKAGDVALKADLASKGTDFNGTATANFSPASDVAAEVTVSDAGVVKAQAAITGLLDGLKTTVSAEPMNAAKTLKIANQLLSGDYGVKADVTNIASSPKADASVCVNLGDAQIGAEAAITDKGVGAYSIAAQLKLDDLTLSAILADKLDTVKAGALYKLDADVTAAAEAIHKVSAGSTSVSAGVAAKLASGHSARIVISSAAVLQGSYSGEIVKGVQGTACLQVDSKQAYKYGVQIAYKN</sequence>
<evidence type="ECO:0000313" key="3">
    <source>
        <dbReference type="Proteomes" id="UP000001876"/>
    </source>
</evidence>
<dbReference type="GO" id="GO:0005741">
    <property type="term" value="C:mitochondrial outer membrane"/>
    <property type="evidence" value="ECO:0007669"/>
    <property type="project" value="InterPro"/>
</dbReference>
<dbReference type="GeneID" id="9681258"/>
<organism evidence="3">
    <name type="scientific">Micromonas pusilla (strain CCMP1545)</name>
    <name type="common">Picoplanktonic green alga</name>
    <dbReference type="NCBI Taxonomy" id="564608"/>
    <lineage>
        <taxon>Eukaryota</taxon>
        <taxon>Viridiplantae</taxon>
        <taxon>Chlorophyta</taxon>
        <taxon>Mamiellophyceae</taxon>
        <taxon>Mamiellales</taxon>
        <taxon>Mamiellaceae</taxon>
        <taxon>Micromonas</taxon>
    </lineage>
</organism>
<dbReference type="GO" id="GO:0008308">
    <property type="term" value="F:voltage-gated monoatomic anion channel activity"/>
    <property type="evidence" value="ECO:0007669"/>
    <property type="project" value="InterPro"/>
</dbReference>
<dbReference type="eggNOG" id="KOG3126">
    <property type="taxonomic scope" value="Eukaryota"/>
</dbReference>
<dbReference type="RefSeq" id="XP_003055330.1">
    <property type="nucleotide sequence ID" value="XM_003055284.1"/>
</dbReference>
<protein>
    <submittedName>
        <fullName evidence="2">Predicted protein</fullName>
    </submittedName>
</protein>
<dbReference type="PANTHER" id="PTHR11743:SF70">
    <property type="entry name" value="GH26960P-RELATED"/>
    <property type="match status" value="1"/>
</dbReference>
<reference evidence="2 3" key="1">
    <citation type="journal article" date="2009" name="Science">
        <title>Green evolution and dynamic adaptations revealed by genomes of the marine picoeukaryotes Micromonas.</title>
        <authorList>
            <person name="Worden A.Z."/>
            <person name="Lee J.H."/>
            <person name="Mock T."/>
            <person name="Rouze P."/>
            <person name="Simmons M.P."/>
            <person name="Aerts A.L."/>
            <person name="Allen A.E."/>
            <person name="Cuvelier M.L."/>
            <person name="Derelle E."/>
            <person name="Everett M.V."/>
            <person name="Foulon E."/>
            <person name="Grimwood J."/>
            <person name="Gundlach H."/>
            <person name="Henrissat B."/>
            <person name="Napoli C."/>
            <person name="McDonald S.M."/>
            <person name="Parker M.S."/>
            <person name="Rombauts S."/>
            <person name="Salamov A."/>
            <person name="Von Dassow P."/>
            <person name="Badger J.H."/>
            <person name="Coutinho P.M."/>
            <person name="Demir E."/>
            <person name="Dubchak I."/>
            <person name="Gentemann C."/>
            <person name="Eikrem W."/>
            <person name="Gready J.E."/>
            <person name="John U."/>
            <person name="Lanier W."/>
            <person name="Lindquist E.A."/>
            <person name="Lucas S."/>
            <person name="Mayer K.F."/>
            <person name="Moreau H."/>
            <person name="Not F."/>
            <person name="Otillar R."/>
            <person name="Panaud O."/>
            <person name="Pangilinan J."/>
            <person name="Paulsen I."/>
            <person name="Piegu B."/>
            <person name="Poliakov A."/>
            <person name="Robbens S."/>
            <person name="Schmutz J."/>
            <person name="Toulza E."/>
            <person name="Wyss T."/>
            <person name="Zelensky A."/>
            <person name="Zhou K."/>
            <person name="Armbrust E.V."/>
            <person name="Bhattacharya D."/>
            <person name="Goodenough U.W."/>
            <person name="Van de Peer Y."/>
            <person name="Grigoriev I.V."/>
        </authorList>
    </citation>
    <scope>NUCLEOTIDE SEQUENCE [LARGE SCALE GENOMIC DNA]</scope>
    <source>
        <strain evidence="2 3">CCMP1545</strain>
    </source>
</reference>
<dbReference type="AlphaFoldDB" id="C1MGJ0"/>
<evidence type="ECO:0000256" key="1">
    <source>
        <dbReference type="ARBA" id="ARBA00009624"/>
    </source>
</evidence>
<accession>C1MGJ0</accession>
<dbReference type="EMBL" id="GG663735">
    <property type="protein sequence ID" value="EEH60582.1"/>
    <property type="molecule type" value="Genomic_DNA"/>
</dbReference>
<dbReference type="OMA" id="CHTVNAN"/>
<dbReference type="Gene3D" id="2.40.160.10">
    <property type="entry name" value="Porin"/>
    <property type="match status" value="1"/>
</dbReference>
<evidence type="ECO:0000313" key="2">
    <source>
        <dbReference type="EMBL" id="EEH60582.1"/>
    </source>
</evidence>
<dbReference type="InterPro" id="IPR027246">
    <property type="entry name" value="Porin_Euk/Tom40"/>
</dbReference>
<name>C1MGJ0_MICPC</name>
<keyword evidence="3" id="KW-1185">Reference proteome</keyword>
<dbReference type="InterPro" id="IPR023614">
    <property type="entry name" value="Porin_dom_sf"/>
</dbReference>
<dbReference type="InterPro" id="IPR001925">
    <property type="entry name" value="Porin_Euk"/>
</dbReference>
<dbReference type="OrthoDB" id="495246at2759"/>
<comment type="similarity">
    <text evidence="1">Belongs to the eukaryotic mitochondrial porin (TC 1.B.8.1) family.</text>
</comment>
<gene>
    <name evidence="2" type="ORF">MICPUCDRAFT_46099</name>
</gene>